<name>A0A168FAF1_CORDF</name>
<dbReference type="STRING" id="1081108.A0A168FAF1"/>
<keyword evidence="2" id="KW-1185">Reference proteome</keyword>
<accession>A0A168FAF1</accession>
<gene>
    <name evidence="1" type="ORF">LEL_06878</name>
</gene>
<evidence type="ECO:0000313" key="1">
    <source>
        <dbReference type="EMBL" id="OAA74890.1"/>
    </source>
</evidence>
<dbReference type="OrthoDB" id="5147478at2759"/>
<dbReference type="AlphaFoldDB" id="A0A168FAF1"/>
<evidence type="ECO:0000313" key="2">
    <source>
        <dbReference type="Proteomes" id="UP000076881"/>
    </source>
</evidence>
<organism evidence="1 2">
    <name type="scientific">Akanthomyces lecanii RCEF 1005</name>
    <dbReference type="NCBI Taxonomy" id="1081108"/>
    <lineage>
        <taxon>Eukaryota</taxon>
        <taxon>Fungi</taxon>
        <taxon>Dikarya</taxon>
        <taxon>Ascomycota</taxon>
        <taxon>Pezizomycotina</taxon>
        <taxon>Sordariomycetes</taxon>
        <taxon>Hypocreomycetidae</taxon>
        <taxon>Hypocreales</taxon>
        <taxon>Cordycipitaceae</taxon>
        <taxon>Akanthomyces</taxon>
        <taxon>Cordyceps confragosa</taxon>
    </lineage>
</organism>
<dbReference type="EMBL" id="AZHF01000005">
    <property type="protein sequence ID" value="OAA74890.1"/>
    <property type="molecule type" value="Genomic_DNA"/>
</dbReference>
<proteinExistence type="predicted"/>
<reference evidence="1 2" key="1">
    <citation type="journal article" date="2016" name="Genome Biol. Evol.">
        <title>Divergent and convergent evolution of fungal pathogenicity.</title>
        <authorList>
            <person name="Shang Y."/>
            <person name="Xiao G."/>
            <person name="Zheng P."/>
            <person name="Cen K."/>
            <person name="Zhan S."/>
            <person name="Wang C."/>
        </authorList>
    </citation>
    <scope>NUCLEOTIDE SEQUENCE [LARGE SCALE GENOMIC DNA]</scope>
    <source>
        <strain evidence="1 2">RCEF 1005</strain>
    </source>
</reference>
<protein>
    <submittedName>
        <fullName evidence="1">Uncharacterized protein</fullName>
    </submittedName>
</protein>
<sequence>MNKRYVVAKPAFKAHYAIKIKPGQPRLAFHSGADSSGPLVAVLHFQAPTVGMKVGLGDPADMATVEWDDLSCMNKVTHARYTWSVNLAAVTETGLLMPERRTFTLTRTRNQGIDGTKPTAATRRHWKLSEEKRADYCAVYGAGQDRAVRHFGDA</sequence>
<dbReference type="Proteomes" id="UP000076881">
    <property type="component" value="Unassembled WGS sequence"/>
</dbReference>
<comment type="caution">
    <text evidence="1">The sequence shown here is derived from an EMBL/GenBank/DDBJ whole genome shotgun (WGS) entry which is preliminary data.</text>
</comment>